<reference evidence="3" key="1">
    <citation type="submission" date="2013-10" db="EMBL/GenBank/DDBJ databases">
        <title>Genome sequencing of Onchocerca volvulus.</title>
        <authorList>
            <person name="Cotton J."/>
            <person name="Tsai J."/>
            <person name="Stanley E."/>
            <person name="Tracey A."/>
            <person name="Holroyd N."/>
            <person name="Lustigman S."/>
            <person name="Berriman M."/>
        </authorList>
    </citation>
    <scope>NUCLEOTIDE SEQUENCE</scope>
</reference>
<evidence type="ECO:0000313" key="3">
    <source>
        <dbReference type="Proteomes" id="UP000024404"/>
    </source>
</evidence>
<dbReference type="AlphaFoldDB" id="A0A8R1TSD1"/>
<keyword evidence="3" id="KW-1185">Reference proteome</keyword>
<dbReference type="Pfam" id="PF00024">
    <property type="entry name" value="PAN_1"/>
    <property type="match status" value="1"/>
</dbReference>
<dbReference type="GO" id="GO:0009653">
    <property type="term" value="P:anatomical structure morphogenesis"/>
    <property type="evidence" value="ECO:0007669"/>
    <property type="project" value="TreeGrafter"/>
</dbReference>
<evidence type="ECO:0000259" key="1">
    <source>
        <dbReference type="PROSITE" id="PS50948"/>
    </source>
</evidence>
<dbReference type="InterPro" id="IPR052774">
    <property type="entry name" value="Celegans_DevNeuronal_Protein"/>
</dbReference>
<dbReference type="SMART" id="SM00473">
    <property type="entry name" value="PAN_AP"/>
    <property type="match status" value="1"/>
</dbReference>
<name>A0A8R1TSD1_ONCVO</name>
<dbReference type="PANTHER" id="PTHR47327:SF6">
    <property type="entry name" value="PROTEIN LET-653"/>
    <property type="match status" value="1"/>
</dbReference>
<feature type="domain" description="Apple" evidence="1">
    <location>
        <begin position="85"/>
        <end position="171"/>
    </location>
</feature>
<proteinExistence type="predicted"/>
<dbReference type="EnsemblMetazoa" id="OVOC4093.1">
    <property type="protein sequence ID" value="OVOC4093.1"/>
    <property type="gene ID" value="WBGene00240902"/>
</dbReference>
<evidence type="ECO:0000313" key="2">
    <source>
        <dbReference type="EnsemblMetazoa" id="OVOC4093.1"/>
    </source>
</evidence>
<organism evidence="2 3">
    <name type="scientific">Onchocerca volvulus</name>
    <dbReference type="NCBI Taxonomy" id="6282"/>
    <lineage>
        <taxon>Eukaryota</taxon>
        <taxon>Metazoa</taxon>
        <taxon>Ecdysozoa</taxon>
        <taxon>Nematoda</taxon>
        <taxon>Chromadorea</taxon>
        <taxon>Rhabditida</taxon>
        <taxon>Spirurina</taxon>
        <taxon>Spiruromorpha</taxon>
        <taxon>Filarioidea</taxon>
        <taxon>Onchocercidae</taxon>
        <taxon>Onchocerca</taxon>
    </lineage>
</organism>
<sequence>MFGAKIEGPYSFHTCKGACANDEDPVKSDNEIQCSGFNHRQGLLQYSQHCQLYQADQLQHSESFFEADDRYSFYWEYCVQSNKSCSGDYAFTYLADRYMDLREVREVIRTKTLEDCLSACLDAANYACRSVSYNRTNGDCLLSQHNQLSKPSHIKINNNPNYRIDYYENSCTNIADSFTFDYECKDDGIQVKVISKYPYTGAMYGLYDFFTCRIEPKEEMEFEYFFPSPTISKNCSDSIRYKGNEMVLEIVISTDDVEPLYFITPDDLTYQARCPLDEINTNHISSIKSDSADDNFEMIASARALFSALANATKQHQLSKISNDLSMQQKSVTDQIKSINDTTNVSTSTIRSKSTTIAESTFITDTTTISTTTSTTSTTTTTTTIPTPTTTITTIATEIVELKSDNTIGQYDENISTTTTTTTDHSISSTNLELKIHISTMDDKKIAMPEEISSSENSEQFSTILDGTSIEPSTVSSETTSVPMSTVTSEIPEIFGAEILDKITTTIQKGNTHSDVTVNEIKRKYL</sequence>
<dbReference type="OMA" id="EINTNHI"/>
<dbReference type="SUPFAM" id="SSF57414">
    <property type="entry name" value="Hairpin loop containing domain-like"/>
    <property type="match status" value="1"/>
</dbReference>
<dbReference type="PANTHER" id="PTHR47327">
    <property type="entry name" value="FI18240P1-RELATED"/>
    <property type="match status" value="1"/>
</dbReference>
<accession>A0A8R1TSD1</accession>
<dbReference type="Proteomes" id="UP000024404">
    <property type="component" value="Unassembled WGS sequence"/>
</dbReference>
<dbReference type="Gene3D" id="3.50.4.10">
    <property type="entry name" value="Hepatocyte Growth Factor"/>
    <property type="match status" value="1"/>
</dbReference>
<protein>
    <recommendedName>
        <fullName evidence="1">Apple domain-containing protein</fullName>
    </recommendedName>
</protein>
<dbReference type="CDD" id="cd01099">
    <property type="entry name" value="PAN_AP_HGF"/>
    <property type="match status" value="1"/>
</dbReference>
<dbReference type="PROSITE" id="PS50948">
    <property type="entry name" value="PAN"/>
    <property type="match status" value="1"/>
</dbReference>
<dbReference type="InterPro" id="IPR003609">
    <property type="entry name" value="Pan_app"/>
</dbReference>
<dbReference type="EMBL" id="CMVM020000127">
    <property type="status" value="NOT_ANNOTATED_CDS"/>
    <property type="molecule type" value="Genomic_DNA"/>
</dbReference>
<reference evidence="2" key="2">
    <citation type="submission" date="2022-06" db="UniProtKB">
        <authorList>
            <consortium name="EnsemblMetazoa"/>
        </authorList>
    </citation>
    <scope>IDENTIFICATION</scope>
</reference>